<evidence type="ECO:0000256" key="7">
    <source>
        <dbReference type="ARBA" id="ARBA00023136"/>
    </source>
</evidence>
<feature type="transmembrane region" description="Helical" evidence="9">
    <location>
        <begin position="132"/>
        <end position="152"/>
    </location>
</feature>
<dbReference type="PANTHER" id="PTHR31686">
    <property type="match status" value="1"/>
</dbReference>
<evidence type="ECO:0000256" key="6">
    <source>
        <dbReference type="ARBA" id="ARBA00022989"/>
    </source>
</evidence>
<dbReference type="GO" id="GO:0000319">
    <property type="term" value="F:sulfite transmembrane transporter activity"/>
    <property type="evidence" value="ECO:0007669"/>
    <property type="project" value="TreeGrafter"/>
</dbReference>
<feature type="transmembrane region" description="Helical" evidence="9">
    <location>
        <begin position="94"/>
        <end position="112"/>
    </location>
</feature>
<accession>A0A0C3QGC2</accession>
<evidence type="ECO:0008006" key="12">
    <source>
        <dbReference type="Google" id="ProtNLM"/>
    </source>
</evidence>
<sequence>MDKEDKPRRKNLTERIKHFTPSWFAVSMGVGVHISLFHNFPFNGGNQLVLDIIATIFLVFNMVLFVTMIAMTAARYSMFPQIWGLMIHHPVQSLFLGCIPMALATIINGLIIEGHQTWNLGGNALVYVTWGLWWFDAALSLLSNFAIFHLMVTHHAYELPKSSAVWLLPVVPSIVAGTSGAIVAGALVDISESHALLATMAASFMLAVGLLMSFFVLAIYTHRLLLHGFPSAGLAVSIFLPLGPFGQGGYGLLLVGDLFRKLLPQSTSPDSILAEPGFGMALQAITFVFAFMLWVIGIWFLVPATVALSTSRGPPFGLPYWGLIFPSGVYTLLTIQLGTKINSTFIHVIGAIYTLSIFCMFTVISFKTIKQLRSGKMFHAPCLDDQPLAAIDAIQKNDIELNARTPNPNTATTTIVATPGDTTPETVAEPQEEASRELESDTVKRTWWGKPVYEGSDDLEEWLAFPHITDTQAENTGPSRPMYVL</sequence>
<dbReference type="Proteomes" id="UP000054248">
    <property type="component" value="Unassembled WGS sequence"/>
</dbReference>
<dbReference type="Gene3D" id="1.50.10.150">
    <property type="entry name" value="Voltage-dependent anion channel"/>
    <property type="match status" value="1"/>
</dbReference>
<dbReference type="InterPro" id="IPR038665">
    <property type="entry name" value="Voltage-dep_anion_channel_sf"/>
</dbReference>
<dbReference type="InterPro" id="IPR051629">
    <property type="entry name" value="Sulfite_efflux_TDT"/>
</dbReference>
<feature type="transmembrane region" description="Helical" evidence="9">
    <location>
        <begin position="345"/>
        <end position="366"/>
    </location>
</feature>
<comment type="similarity">
    <text evidence="2">Belongs to the tellurite-resistance/dicarboxylate transporter (TDT) family.</text>
</comment>
<dbReference type="Pfam" id="PF03595">
    <property type="entry name" value="SLAC1"/>
    <property type="match status" value="1"/>
</dbReference>
<dbReference type="CDD" id="cd09318">
    <property type="entry name" value="TDT_SSU1"/>
    <property type="match status" value="1"/>
</dbReference>
<feature type="transmembrane region" description="Helical" evidence="9">
    <location>
        <begin position="320"/>
        <end position="339"/>
    </location>
</feature>
<dbReference type="InterPro" id="IPR004695">
    <property type="entry name" value="SLAC1/Mae1/Ssu1/TehA"/>
</dbReference>
<evidence type="ECO:0000256" key="2">
    <source>
        <dbReference type="ARBA" id="ARBA00008566"/>
    </source>
</evidence>
<proteinExistence type="inferred from homology"/>
<evidence type="ECO:0000256" key="8">
    <source>
        <dbReference type="SAM" id="MobiDB-lite"/>
    </source>
</evidence>
<feature type="transmembrane region" description="Helical" evidence="9">
    <location>
        <begin position="284"/>
        <end position="308"/>
    </location>
</feature>
<comment type="subcellular location">
    <subcellularLocation>
        <location evidence="1">Cell membrane</location>
        <topology evidence="1">Multi-pass membrane protein</topology>
    </subcellularLocation>
</comment>
<name>A0A0C3QGC2_9AGAM</name>
<gene>
    <name evidence="10" type="ORF">M407DRAFT_20203</name>
</gene>
<evidence type="ECO:0000313" key="11">
    <source>
        <dbReference type="Proteomes" id="UP000054248"/>
    </source>
</evidence>
<evidence type="ECO:0000256" key="4">
    <source>
        <dbReference type="ARBA" id="ARBA00022475"/>
    </source>
</evidence>
<evidence type="ECO:0000256" key="1">
    <source>
        <dbReference type="ARBA" id="ARBA00004651"/>
    </source>
</evidence>
<evidence type="ECO:0000256" key="5">
    <source>
        <dbReference type="ARBA" id="ARBA00022692"/>
    </source>
</evidence>
<feature type="transmembrane region" description="Helical" evidence="9">
    <location>
        <begin position="21"/>
        <end position="40"/>
    </location>
</feature>
<feature type="region of interest" description="Disordered" evidence="8">
    <location>
        <begin position="403"/>
        <end position="440"/>
    </location>
</feature>
<feature type="compositionally biased region" description="Low complexity" evidence="8">
    <location>
        <begin position="403"/>
        <end position="424"/>
    </location>
</feature>
<keyword evidence="11" id="KW-1185">Reference proteome</keyword>
<feature type="transmembrane region" description="Helical" evidence="9">
    <location>
        <begin position="164"/>
        <end position="188"/>
    </location>
</feature>
<keyword evidence="4" id="KW-1003">Cell membrane</keyword>
<dbReference type="EMBL" id="KN822969">
    <property type="protein sequence ID" value="KIO30670.1"/>
    <property type="molecule type" value="Genomic_DNA"/>
</dbReference>
<feature type="transmembrane region" description="Helical" evidence="9">
    <location>
        <begin position="52"/>
        <end position="73"/>
    </location>
</feature>
<feature type="transmembrane region" description="Helical" evidence="9">
    <location>
        <begin position="194"/>
        <end position="220"/>
    </location>
</feature>
<dbReference type="AlphaFoldDB" id="A0A0C3QGC2"/>
<dbReference type="PANTHER" id="PTHR31686:SF1">
    <property type="entry name" value="SULFITE EFFLUX PUMP SSU1"/>
    <property type="match status" value="1"/>
</dbReference>
<protein>
    <recommendedName>
        <fullName evidence="12">C4-dicarboxylate transporter/malic acid transport protein</fullName>
    </recommendedName>
</protein>
<organism evidence="10 11">
    <name type="scientific">Tulasnella calospora MUT 4182</name>
    <dbReference type="NCBI Taxonomy" id="1051891"/>
    <lineage>
        <taxon>Eukaryota</taxon>
        <taxon>Fungi</taxon>
        <taxon>Dikarya</taxon>
        <taxon>Basidiomycota</taxon>
        <taxon>Agaricomycotina</taxon>
        <taxon>Agaricomycetes</taxon>
        <taxon>Cantharellales</taxon>
        <taxon>Tulasnellaceae</taxon>
        <taxon>Tulasnella</taxon>
    </lineage>
</organism>
<feature type="transmembrane region" description="Helical" evidence="9">
    <location>
        <begin position="232"/>
        <end position="253"/>
    </location>
</feature>
<keyword evidence="5 9" id="KW-0812">Transmembrane</keyword>
<evidence type="ECO:0000256" key="3">
    <source>
        <dbReference type="ARBA" id="ARBA00022448"/>
    </source>
</evidence>
<keyword evidence="6 9" id="KW-1133">Transmembrane helix</keyword>
<dbReference type="OrthoDB" id="1099at2759"/>
<keyword evidence="3" id="KW-0813">Transport</keyword>
<keyword evidence="7 9" id="KW-0472">Membrane</keyword>
<evidence type="ECO:0000313" key="10">
    <source>
        <dbReference type="EMBL" id="KIO30670.1"/>
    </source>
</evidence>
<dbReference type="GO" id="GO:0005886">
    <property type="term" value="C:plasma membrane"/>
    <property type="evidence" value="ECO:0007669"/>
    <property type="project" value="UniProtKB-SubCell"/>
</dbReference>
<reference evidence="10 11" key="1">
    <citation type="submission" date="2014-04" db="EMBL/GenBank/DDBJ databases">
        <authorList>
            <consortium name="DOE Joint Genome Institute"/>
            <person name="Kuo A."/>
            <person name="Girlanda M."/>
            <person name="Perotto S."/>
            <person name="Kohler A."/>
            <person name="Nagy L.G."/>
            <person name="Floudas D."/>
            <person name="Copeland A."/>
            <person name="Barry K.W."/>
            <person name="Cichocki N."/>
            <person name="Veneault-Fourrey C."/>
            <person name="LaButti K."/>
            <person name="Lindquist E.A."/>
            <person name="Lipzen A."/>
            <person name="Lundell T."/>
            <person name="Morin E."/>
            <person name="Murat C."/>
            <person name="Sun H."/>
            <person name="Tunlid A."/>
            <person name="Henrissat B."/>
            <person name="Grigoriev I.V."/>
            <person name="Hibbett D.S."/>
            <person name="Martin F."/>
            <person name="Nordberg H.P."/>
            <person name="Cantor M.N."/>
            <person name="Hua S.X."/>
        </authorList>
    </citation>
    <scope>NUCLEOTIDE SEQUENCE [LARGE SCALE GENOMIC DNA]</scope>
    <source>
        <strain evidence="10 11">MUT 4182</strain>
    </source>
</reference>
<evidence type="ECO:0000256" key="9">
    <source>
        <dbReference type="SAM" id="Phobius"/>
    </source>
</evidence>
<reference evidence="11" key="2">
    <citation type="submission" date="2015-01" db="EMBL/GenBank/DDBJ databases">
        <title>Evolutionary Origins and Diversification of the Mycorrhizal Mutualists.</title>
        <authorList>
            <consortium name="DOE Joint Genome Institute"/>
            <consortium name="Mycorrhizal Genomics Consortium"/>
            <person name="Kohler A."/>
            <person name="Kuo A."/>
            <person name="Nagy L.G."/>
            <person name="Floudas D."/>
            <person name="Copeland A."/>
            <person name="Barry K.W."/>
            <person name="Cichocki N."/>
            <person name="Veneault-Fourrey C."/>
            <person name="LaButti K."/>
            <person name="Lindquist E.A."/>
            <person name="Lipzen A."/>
            <person name="Lundell T."/>
            <person name="Morin E."/>
            <person name="Murat C."/>
            <person name="Riley R."/>
            <person name="Ohm R."/>
            <person name="Sun H."/>
            <person name="Tunlid A."/>
            <person name="Henrissat B."/>
            <person name="Grigoriev I.V."/>
            <person name="Hibbett D.S."/>
            <person name="Martin F."/>
        </authorList>
    </citation>
    <scope>NUCLEOTIDE SEQUENCE [LARGE SCALE GENOMIC DNA]</scope>
    <source>
        <strain evidence="11">MUT 4182</strain>
    </source>
</reference>
<dbReference type="HOGENOM" id="CLU_030057_6_1_1"/>